<dbReference type="Proteomes" id="UP000199199">
    <property type="component" value="Unassembled WGS sequence"/>
</dbReference>
<sequence length="80" mass="8704">MAPRELGTLVHTLAAIGHDRSLEVDIMHLFARVALHLVRDIHEISVAVGPTAVLTVRSMLWTSTVGDRLLLLAVVTDQLA</sequence>
<keyword evidence="2" id="KW-1185">Reference proteome</keyword>
<accession>A0A1I6RGE0</accession>
<evidence type="ECO:0000313" key="1">
    <source>
        <dbReference type="EMBL" id="SFS63650.1"/>
    </source>
</evidence>
<gene>
    <name evidence="1" type="ORF">SAMN04488556_1769</name>
</gene>
<dbReference type="RefSeq" id="WP_245779415.1">
    <property type="nucleotide sequence ID" value="NZ_FOZS01000002.1"/>
</dbReference>
<protein>
    <submittedName>
        <fullName evidence="1">Uncharacterized protein</fullName>
    </submittedName>
</protein>
<name>A0A1I6RGE0_9EURY</name>
<dbReference type="AlphaFoldDB" id="A0A1I6RGE0"/>
<organism evidence="1 2">
    <name type="scientific">Halostagnicola kamekurae</name>
    <dbReference type="NCBI Taxonomy" id="619731"/>
    <lineage>
        <taxon>Archaea</taxon>
        <taxon>Methanobacteriati</taxon>
        <taxon>Methanobacteriota</taxon>
        <taxon>Stenosarchaea group</taxon>
        <taxon>Halobacteria</taxon>
        <taxon>Halobacteriales</taxon>
        <taxon>Natrialbaceae</taxon>
        <taxon>Halostagnicola</taxon>
    </lineage>
</organism>
<evidence type="ECO:0000313" key="2">
    <source>
        <dbReference type="Proteomes" id="UP000199199"/>
    </source>
</evidence>
<dbReference type="EMBL" id="FOZS01000002">
    <property type="protein sequence ID" value="SFS63650.1"/>
    <property type="molecule type" value="Genomic_DNA"/>
</dbReference>
<proteinExistence type="predicted"/>
<reference evidence="2" key="1">
    <citation type="submission" date="2016-10" db="EMBL/GenBank/DDBJ databases">
        <authorList>
            <person name="Varghese N."/>
            <person name="Submissions S."/>
        </authorList>
    </citation>
    <scope>NUCLEOTIDE SEQUENCE [LARGE SCALE GENOMIC DNA]</scope>
    <source>
        <strain evidence="2">DSM 22427</strain>
    </source>
</reference>